<sequence>MAKGKKCVRQTVPKSERKNLRLWAEGVRETILTPHLDAYTAALNLGWLQERRYLKTVCREFHARVDWRTEDFDEPTLRPWTPTTVIPREELSEADEAAKRARIKTLNARIRRWFTYRIRRLRKHRLSAGLDPTKDPYAVLLAKLSGLTSPPKARQAFQQFMHECYQEKIAPIVAERWEEERQNNGQAAERSKEPKAGFRAQVARELFAGLPQEEQQEFGSRARETAQTAKAAYVSTLNSPPSQTPEDRQKCIAGIQEFMAPILQGLHAYTGLHATLIVGGPMPNLGGELGTLHFSYGRNKTATAQHWGQWDKPRFINNVQNFMTEYLKTAFSASIDQAFKRVLTCTIAPADCAASALTTPTDPENLNGAKYTIDSTQVDSDDDDDDSDLGSDSDSDSELDLESDDEEAAR</sequence>
<name>A0AAD7GPZ4_9AGAR</name>
<feature type="compositionally biased region" description="Acidic residues" evidence="1">
    <location>
        <begin position="379"/>
        <end position="410"/>
    </location>
</feature>
<organism evidence="2 3">
    <name type="scientific">Mycena metata</name>
    <dbReference type="NCBI Taxonomy" id="1033252"/>
    <lineage>
        <taxon>Eukaryota</taxon>
        <taxon>Fungi</taxon>
        <taxon>Dikarya</taxon>
        <taxon>Basidiomycota</taxon>
        <taxon>Agaricomycotina</taxon>
        <taxon>Agaricomycetes</taxon>
        <taxon>Agaricomycetidae</taxon>
        <taxon>Agaricales</taxon>
        <taxon>Marasmiineae</taxon>
        <taxon>Mycenaceae</taxon>
        <taxon>Mycena</taxon>
    </lineage>
</organism>
<evidence type="ECO:0000313" key="2">
    <source>
        <dbReference type="EMBL" id="KAJ7700211.1"/>
    </source>
</evidence>
<accession>A0AAD7GPZ4</accession>
<dbReference type="AlphaFoldDB" id="A0AAD7GPZ4"/>
<dbReference type="EMBL" id="JARKIB010000558">
    <property type="protein sequence ID" value="KAJ7700211.1"/>
    <property type="molecule type" value="Genomic_DNA"/>
</dbReference>
<dbReference type="Proteomes" id="UP001215598">
    <property type="component" value="Unassembled WGS sequence"/>
</dbReference>
<evidence type="ECO:0000256" key="1">
    <source>
        <dbReference type="SAM" id="MobiDB-lite"/>
    </source>
</evidence>
<reference evidence="2" key="1">
    <citation type="submission" date="2023-03" db="EMBL/GenBank/DDBJ databases">
        <title>Massive genome expansion in bonnet fungi (Mycena s.s.) driven by repeated elements and novel gene families across ecological guilds.</title>
        <authorList>
            <consortium name="Lawrence Berkeley National Laboratory"/>
            <person name="Harder C.B."/>
            <person name="Miyauchi S."/>
            <person name="Viragh M."/>
            <person name="Kuo A."/>
            <person name="Thoen E."/>
            <person name="Andreopoulos B."/>
            <person name="Lu D."/>
            <person name="Skrede I."/>
            <person name="Drula E."/>
            <person name="Henrissat B."/>
            <person name="Morin E."/>
            <person name="Kohler A."/>
            <person name="Barry K."/>
            <person name="LaButti K."/>
            <person name="Morin E."/>
            <person name="Salamov A."/>
            <person name="Lipzen A."/>
            <person name="Mereny Z."/>
            <person name="Hegedus B."/>
            <person name="Baldrian P."/>
            <person name="Stursova M."/>
            <person name="Weitz H."/>
            <person name="Taylor A."/>
            <person name="Grigoriev I.V."/>
            <person name="Nagy L.G."/>
            <person name="Martin F."/>
            <person name="Kauserud H."/>
        </authorList>
    </citation>
    <scope>NUCLEOTIDE SEQUENCE</scope>
    <source>
        <strain evidence="2">CBHHK182m</strain>
    </source>
</reference>
<feature type="region of interest" description="Disordered" evidence="1">
    <location>
        <begin position="360"/>
        <end position="410"/>
    </location>
</feature>
<keyword evidence="3" id="KW-1185">Reference proteome</keyword>
<gene>
    <name evidence="2" type="ORF">B0H16DRAFT_1483971</name>
</gene>
<comment type="caution">
    <text evidence="2">The sequence shown here is derived from an EMBL/GenBank/DDBJ whole genome shotgun (WGS) entry which is preliminary data.</text>
</comment>
<protein>
    <submittedName>
        <fullName evidence="2">Uncharacterized protein</fullName>
    </submittedName>
</protein>
<proteinExistence type="predicted"/>
<evidence type="ECO:0000313" key="3">
    <source>
        <dbReference type="Proteomes" id="UP001215598"/>
    </source>
</evidence>